<dbReference type="Gene3D" id="3.30.70.270">
    <property type="match status" value="2"/>
</dbReference>
<dbReference type="InterPro" id="IPR012337">
    <property type="entry name" value="RNaseH-like_sf"/>
</dbReference>
<keyword evidence="4" id="KW-0540">Nuclease</keyword>
<dbReference type="GO" id="GO:0003677">
    <property type="term" value="F:DNA binding"/>
    <property type="evidence" value="ECO:0007669"/>
    <property type="project" value="UniProtKB-KW"/>
</dbReference>
<accession>A0A6L2KPM0</accession>
<dbReference type="SMART" id="SM00343">
    <property type="entry name" value="ZnF_C2HC"/>
    <property type="match status" value="2"/>
</dbReference>
<keyword evidence="11" id="KW-0863">Zinc-finger</keyword>
<evidence type="ECO:0000256" key="2">
    <source>
        <dbReference type="ARBA" id="ARBA00022679"/>
    </source>
</evidence>
<evidence type="ECO:0000259" key="13">
    <source>
        <dbReference type="PROSITE" id="PS50158"/>
    </source>
</evidence>
<dbReference type="InterPro" id="IPR050951">
    <property type="entry name" value="Retrovirus_Pol_polyprotein"/>
</dbReference>
<dbReference type="GO" id="GO:0003964">
    <property type="term" value="F:RNA-directed DNA polymerase activity"/>
    <property type="evidence" value="ECO:0007669"/>
    <property type="project" value="UniProtKB-KW"/>
</dbReference>
<keyword evidence="11" id="KW-0862">Zinc</keyword>
<dbReference type="InterPro" id="IPR036397">
    <property type="entry name" value="RNaseH_sf"/>
</dbReference>
<dbReference type="InterPro" id="IPR043128">
    <property type="entry name" value="Rev_trsase/Diguanyl_cyclase"/>
</dbReference>
<dbReference type="InterPro" id="IPR041577">
    <property type="entry name" value="RT_RNaseH_2"/>
</dbReference>
<dbReference type="PROSITE" id="PS50994">
    <property type="entry name" value="INTEGRASE"/>
    <property type="match status" value="1"/>
</dbReference>
<dbReference type="CDD" id="cd00303">
    <property type="entry name" value="retropepsin_like"/>
    <property type="match status" value="1"/>
</dbReference>
<dbReference type="GO" id="GO:0004190">
    <property type="term" value="F:aspartic-type endopeptidase activity"/>
    <property type="evidence" value="ECO:0007669"/>
    <property type="project" value="UniProtKB-KW"/>
</dbReference>
<evidence type="ECO:0000259" key="14">
    <source>
        <dbReference type="PROSITE" id="PS50994"/>
    </source>
</evidence>
<evidence type="ECO:0000256" key="6">
    <source>
        <dbReference type="ARBA" id="ARBA00022759"/>
    </source>
</evidence>
<dbReference type="InterPro" id="IPR000477">
    <property type="entry name" value="RT_dom"/>
</dbReference>
<keyword evidence="9" id="KW-0238">DNA-binding</keyword>
<dbReference type="InterPro" id="IPR021109">
    <property type="entry name" value="Peptidase_aspartic_dom_sf"/>
</dbReference>
<feature type="region of interest" description="Disordered" evidence="12">
    <location>
        <begin position="1"/>
        <end position="82"/>
    </location>
</feature>
<proteinExistence type="predicted"/>
<feature type="domain" description="CCHC-type" evidence="13">
    <location>
        <begin position="859"/>
        <end position="874"/>
    </location>
</feature>
<dbReference type="InterPro" id="IPR001584">
    <property type="entry name" value="Integrase_cat-core"/>
</dbReference>
<evidence type="ECO:0000313" key="15">
    <source>
        <dbReference type="EMBL" id="GEU51246.1"/>
    </source>
</evidence>
<dbReference type="PANTHER" id="PTHR37984">
    <property type="entry name" value="PROTEIN CBG26694"/>
    <property type="match status" value="1"/>
</dbReference>
<dbReference type="GO" id="GO:0008270">
    <property type="term" value="F:zinc ion binding"/>
    <property type="evidence" value="ECO:0007669"/>
    <property type="project" value="UniProtKB-KW"/>
</dbReference>
<dbReference type="FunFam" id="3.10.10.10:FF:000007">
    <property type="entry name" value="Retrovirus-related Pol polyprotein from transposon 17.6-like Protein"/>
    <property type="match status" value="1"/>
</dbReference>
<feature type="compositionally biased region" description="Acidic residues" evidence="12">
    <location>
        <begin position="435"/>
        <end position="456"/>
    </location>
</feature>
<keyword evidence="7" id="KW-0378">Hydrolase</keyword>
<feature type="region of interest" description="Disordered" evidence="12">
    <location>
        <begin position="199"/>
        <end position="222"/>
    </location>
</feature>
<evidence type="ECO:0000256" key="1">
    <source>
        <dbReference type="ARBA" id="ARBA00022670"/>
    </source>
</evidence>
<name>A0A6L2KPM0_TANCI</name>
<feature type="compositionally biased region" description="Basic and acidic residues" evidence="12">
    <location>
        <begin position="199"/>
        <end position="210"/>
    </location>
</feature>
<protein>
    <submittedName>
        <fullName evidence="15">Putative reverse transcriptase domain-containing protein</fullName>
    </submittedName>
</protein>
<organism evidence="15">
    <name type="scientific">Tanacetum cinerariifolium</name>
    <name type="common">Dalmatian daisy</name>
    <name type="synonym">Chrysanthemum cinerariifolium</name>
    <dbReference type="NCBI Taxonomy" id="118510"/>
    <lineage>
        <taxon>Eukaryota</taxon>
        <taxon>Viridiplantae</taxon>
        <taxon>Streptophyta</taxon>
        <taxon>Embryophyta</taxon>
        <taxon>Tracheophyta</taxon>
        <taxon>Spermatophyta</taxon>
        <taxon>Magnoliopsida</taxon>
        <taxon>eudicotyledons</taxon>
        <taxon>Gunneridae</taxon>
        <taxon>Pentapetalae</taxon>
        <taxon>asterids</taxon>
        <taxon>campanulids</taxon>
        <taxon>Asterales</taxon>
        <taxon>Asteraceae</taxon>
        <taxon>Asteroideae</taxon>
        <taxon>Anthemideae</taxon>
        <taxon>Anthemidinae</taxon>
        <taxon>Tanacetum</taxon>
    </lineage>
</organism>
<dbReference type="GO" id="GO:0004519">
    <property type="term" value="F:endonuclease activity"/>
    <property type="evidence" value="ECO:0007669"/>
    <property type="project" value="UniProtKB-KW"/>
</dbReference>
<dbReference type="EMBL" id="BKCJ010002838">
    <property type="protein sequence ID" value="GEU51246.1"/>
    <property type="molecule type" value="Genomic_DNA"/>
</dbReference>
<feature type="compositionally biased region" description="Acidic residues" evidence="12">
    <location>
        <begin position="70"/>
        <end position="79"/>
    </location>
</feature>
<evidence type="ECO:0000256" key="5">
    <source>
        <dbReference type="ARBA" id="ARBA00022750"/>
    </source>
</evidence>
<feature type="region of interest" description="Disordered" evidence="12">
    <location>
        <begin position="788"/>
        <end position="816"/>
    </location>
</feature>
<dbReference type="FunFam" id="3.30.70.270:FF:000020">
    <property type="entry name" value="Transposon Tf2-6 polyprotein-like Protein"/>
    <property type="match status" value="1"/>
</dbReference>
<dbReference type="Pfam" id="PF00078">
    <property type="entry name" value="RVT_1"/>
    <property type="match status" value="1"/>
</dbReference>
<keyword evidence="2" id="KW-0808">Transferase</keyword>
<evidence type="ECO:0000256" key="8">
    <source>
        <dbReference type="ARBA" id="ARBA00022918"/>
    </source>
</evidence>
<gene>
    <name evidence="15" type="ORF">Tci_023224</name>
</gene>
<dbReference type="SUPFAM" id="SSF50630">
    <property type="entry name" value="Acid proteases"/>
    <property type="match status" value="1"/>
</dbReference>
<keyword evidence="1" id="KW-0645">Protease</keyword>
<evidence type="ECO:0000256" key="3">
    <source>
        <dbReference type="ARBA" id="ARBA00022695"/>
    </source>
</evidence>
<evidence type="ECO:0000256" key="10">
    <source>
        <dbReference type="ARBA" id="ARBA00023268"/>
    </source>
</evidence>
<dbReference type="PROSITE" id="PS50158">
    <property type="entry name" value="ZF_CCHC"/>
    <property type="match status" value="1"/>
</dbReference>
<keyword evidence="6" id="KW-0255">Endonuclease</keyword>
<evidence type="ECO:0000256" key="12">
    <source>
        <dbReference type="SAM" id="MobiDB-lite"/>
    </source>
</evidence>
<dbReference type="Pfam" id="PF08284">
    <property type="entry name" value="RVP_2"/>
    <property type="match status" value="1"/>
</dbReference>
<sequence length="1708" mass="194581">MNSLVMSEDNSDMNTNFESSEDESDDVNDDDNANDDDCGNEDDDGNDGHNSERTNPDDDDENPSFTLKDYDEEEHDEEYDTRTALQSYTKEFKKKAQETRKLYIDVVKKSVKDIIKDEVKSQLPQILPNEVSDFATPGSRATSSLTEFELKKILLYKIEKSKPYQAALEHKEFCDGLVKSYNLDKDIFSSYGNVYSLNRDRKDEDKDKDPLAGSNQRDSGGSVGYCSWSRGVAETMGSGGFGFGGKGGKVQKVEDGLLKSLRYWQVTKERHGHKEVEIEIKSLSGNENEDKVKKDIEETETINIELDHRLSKLIAENEHLKHTYKQLYDSIKPTCVRSKEQCDSLINQVNQKSVEISDLNANLQEQAMSSDNAQSVVTYTSISSDSDGPSWGIQLMNAGELLKMHPYEEDEHVPVYVLEPKHPEYHTPSDKDTKEDLEEDPSEEHEFKDDNEDPEEDPNKEHEPEGSYDTEPFEQDKIAITPPPPRHPGKRISVRPQTPMAASTQALINAFASGSSPFPLPPTSPAYDQAQLGRRAAMIRIRDDILEEDMPPCRRFALTGPSPGCDVAESSTAAAARAPRKDIGYVRALQAFDRMMMTSIEEVNLRVSYQAQVHRKESVNFYTQLLDAQTNRRDIRLEIDVVRGQRTAYKTELQERQSAEDLEVTQMMRIHTLEARARADTMEDADSSCATLTWWNGHVRTLGHDVAYAMTWGTLKKKLMDKYCPKELALMCTKFLADETEKVDKYISGLPNNIHGNVMSARPKTVDETIELANDLIDQKLCTYAKRQNESKKKANGSPRNNQQQPHKKQNVARAYTAGPGEKKCGKCKRYGHTTTDCRVNTNNNNNNNNNKNQKAGACYECGNTGHIKKNCPKLKNRGNGSENGVAQERVYALGGKDAGPDSNVIMGTFLLNNRYAKILFDTSADRSFVSTTFSALVDITPTTLENHYDVELADGKIIGVNTIIRCCTLNFMNQPFNIDLMPVPLDSFDIIIGMDCLTKHHGVIMCDEKIIRIPFGREMLIFQGNRDNQREESRLNIVSCTKAQYYLSKGCDVFLANVTMKEAKDKSEGRRLEDVSIVRDFPEVFPEDLPGIPLARPVEFQIDLVPGAVPVARGPYRLAPSEMKELAEQLQELSDKGFIRPRSSPWGALVLFVKKKDGSFRMCIDYRSSVYSKIDLQSGYHQLRFREDDIPKTAFRTRYGHYEFQVMPFGLTNAPAVFMDLMNRVCKPYLDKFVIVFIDDILIYSKNKKEHEEHLTLILELLKKEELYAKFSKCEFLILKVQFLEHMIDSKGIHVDPAKINSIKDWAYPKTPIEIRQFLGLAGYYRRFIKGFSKIAKSMTKLTHKNVKFDLGEKEEVAFQLIKQKICSAPILALPKESENFIVYCDASHKGLGAVLMQNEKVHRIYRPQEFTTYPGSKRVEHEATTLEKITMDFITKLPKTTNGYDTIWVIVDRLTKSPHFLPMKENDPMEKLMKLYIKEVVTRHGVPVSIISNHDGRFTSLFWQALHKALGTRLDMSTAYHPETDGQSERMIQTLEDMFRACVIDFGKSWDRHLPLVEFSYNNSYHTSIKAAPFETLYGRKCRSPVCWAEVGDAQLTGPEIIHETTKKIVQIKSRIQAALDRQKSYADLKRMPMDFQVGDKVMLKKCLSDESLVILLEGLHVDDKLQFVEEPVEIMDHEIKRLKRSHIPIIKVRWNCKRGPEFTWE</sequence>
<dbReference type="Pfam" id="PF00098">
    <property type="entry name" value="zf-CCHC"/>
    <property type="match status" value="1"/>
</dbReference>
<dbReference type="SUPFAM" id="SSF53098">
    <property type="entry name" value="Ribonuclease H-like"/>
    <property type="match status" value="1"/>
</dbReference>
<dbReference type="GO" id="GO:0015074">
    <property type="term" value="P:DNA integration"/>
    <property type="evidence" value="ECO:0007669"/>
    <property type="project" value="InterPro"/>
</dbReference>
<keyword evidence="11" id="KW-0479">Metal-binding</keyword>
<dbReference type="SUPFAM" id="SSF56672">
    <property type="entry name" value="DNA/RNA polymerases"/>
    <property type="match status" value="1"/>
</dbReference>
<dbReference type="InterPro" id="IPR036875">
    <property type="entry name" value="Znf_CCHC_sf"/>
</dbReference>
<feature type="compositionally biased region" description="Acidic residues" evidence="12">
    <location>
        <begin position="19"/>
        <end position="45"/>
    </location>
</feature>
<evidence type="ECO:0000256" key="11">
    <source>
        <dbReference type="PROSITE-ProRule" id="PRU00047"/>
    </source>
</evidence>
<dbReference type="Gene3D" id="3.30.420.10">
    <property type="entry name" value="Ribonuclease H-like superfamily/Ribonuclease H"/>
    <property type="match status" value="1"/>
</dbReference>
<feature type="domain" description="Integrase catalytic" evidence="14">
    <location>
        <begin position="1412"/>
        <end position="1583"/>
    </location>
</feature>
<dbReference type="InterPro" id="IPR043502">
    <property type="entry name" value="DNA/RNA_pol_sf"/>
</dbReference>
<dbReference type="CDD" id="cd01647">
    <property type="entry name" value="RT_LTR"/>
    <property type="match status" value="1"/>
</dbReference>
<keyword evidence="8 15" id="KW-0695">RNA-directed DNA polymerase</keyword>
<dbReference type="Gene3D" id="3.10.10.10">
    <property type="entry name" value="HIV Type 1 Reverse Transcriptase, subunit A, domain 1"/>
    <property type="match status" value="2"/>
</dbReference>
<reference evidence="15" key="1">
    <citation type="journal article" date="2019" name="Sci. Rep.">
        <title>Draft genome of Tanacetum cinerariifolium, the natural source of mosquito coil.</title>
        <authorList>
            <person name="Yamashiro T."/>
            <person name="Shiraishi A."/>
            <person name="Satake H."/>
            <person name="Nakayama K."/>
        </authorList>
    </citation>
    <scope>NUCLEOTIDE SEQUENCE</scope>
</reference>
<dbReference type="Gene3D" id="4.10.60.10">
    <property type="entry name" value="Zinc finger, CCHC-type"/>
    <property type="match status" value="1"/>
</dbReference>
<dbReference type="SUPFAM" id="SSF57756">
    <property type="entry name" value="Retrovirus zinc finger-like domains"/>
    <property type="match status" value="1"/>
</dbReference>
<keyword evidence="10" id="KW-0511">Multifunctional enzyme</keyword>
<evidence type="ECO:0000256" key="4">
    <source>
        <dbReference type="ARBA" id="ARBA00022722"/>
    </source>
</evidence>
<keyword evidence="5" id="KW-0064">Aspartyl protease</keyword>
<comment type="caution">
    <text evidence="15">The sequence shown here is derived from an EMBL/GenBank/DDBJ whole genome shotgun (WGS) entry which is preliminary data.</text>
</comment>
<feature type="compositionally biased region" description="Basic and acidic residues" evidence="12">
    <location>
        <begin position="421"/>
        <end position="434"/>
    </location>
</feature>
<dbReference type="PANTHER" id="PTHR37984:SF5">
    <property type="entry name" value="PROTEIN NYNRIN-LIKE"/>
    <property type="match status" value="1"/>
</dbReference>
<feature type="region of interest" description="Disordered" evidence="12">
    <location>
        <begin position="421"/>
        <end position="494"/>
    </location>
</feature>
<keyword evidence="3" id="KW-0548">Nucleotidyltransferase</keyword>
<evidence type="ECO:0000256" key="7">
    <source>
        <dbReference type="ARBA" id="ARBA00022801"/>
    </source>
</evidence>
<dbReference type="Pfam" id="PF17919">
    <property type="entry name" value="RT_RNaseH_2"/>
    <property type="match status" value="1"/>
</dbReference>
<dbReference type="Gene3D" id="2.40.70.10">
    <property type="entry name" value="Acid Proteases"/>
    <property type="match status" value="1"/>
</dbReference>
<feature type="compositionally biased region" description="Basic and acidic residues" evidence="12">
    <location>
        <begin position="46"/>
        <end position="56"/>
    </location>
</feature>
<dbReference type="GO" id="GO:0006508">
    <property type="term" value="P:proteolysis"/>
    <property type="evidence" value="ECO:0007669"/>
    <property type="project" value="UniProtKB-KW"/>
</dbReference>
<dbReference type="InterPro" id="IPR001878">
    <property type="entry name" value="Znf_CCHC"/>
</dbReference>
<evidence type="ECO:0000256" key="9">
    <source>
        <dbReference type="ARBA" id="ARBA00023125"/>
    </source>
</evidence>